<dbReference type="EMBL" id="KZ851919">
    <property type="protein sequence ID" value="RDH19303.1"/>
    <property type="molecule type" value="Genomic_DNA"/>
</dbReference>
<gene>
    <name evidence="2" type="ORF">M747DRAFT_61500</name>
</gene>
<evidence type="ECO:0000313" key="2">
    <source>
        <dbReference type="EMBL" id="RDH19303.1"/>
    </source>
</evidence>
<evidence type="ECO:0000313" key="3">
    <source>
        <dbReference type="Proteomes" id="UP000253845"/>
    </source>
</evidence>
<feature type="chain" id="PRO_5016670513" description="Secreted protein" evidence="1">
    <location>
        <begin position="28"/>
        <end position="89"/>
    </location>
</feature>
<feature type="signal peptide" evidence="1">
    <location>
        <begin position="1"/>
        <end position="27"/>
    </location>
</feature>
<protein>
    <recommendedName>
        <fullName evidence="4">Secreted protein</fullName>
    </recommendedName>
</protein>
<proteinExistence type="predicted"/>
<name>A0A370BUW8_ASPNG</name>
<dbReference type="AlphaFoldDB" id="A0A370BUW8"/>
<accession>A0A370BUW8</accession>
<dbReference type="Proteomes" id="UP000253845">
    <property type="component" value="Unassembled WGS sequence"/>
</dbReference>
<dbReference type="VEuPathDB" id="FungiDB:M747DRAFT_61500"/>
<evidence type="ECO:0000256" key="1">
    <source>
        <dbReference type="SAM" id="SignalP"/>
    </source>
</evidence>
<organism evidence="2 3">
    <name type="scientific">Aspergillus niger ATCC 13496</name>
    <dbReference type="NCBI Taxonomy" id="1353008"/>
    <lineage>
        <taxon>Eukaryota</taxon>
        <taxon>Fungi</taxon>
        <taxon>Dikarya</taxon>
        <taxon>Ascomycota</taxon>
        <taxon>Pezizomycotina</taxon>
        <taxon>Eurotiomycetes</taxon>
        <taxon>Eurotiomycetidae</taxon>
        <taxon>Eurotiales</taxon>
        <taxon>Aspergillaceae</taxon>
        <taxon>Aspergillus</taxon>
        <taxon>Aspergillus subgen. Circumdati</taxon>
    </lineage>
</organism>
<keyword evidence="1" id="KW-0732">Signal</keyword>
<sequence length="89" mass="9806">MGSPTADRNIRSLLRLWIFFLSTLSKGGEQRLPATSVALVWVNSYRVYNRLLMVKIDALPPGKEGCATLNIRSVEEAGNRRVTVSSSVA</sequence>
<reference evidence="2 3" key="1">
    <citation type="submission" date="2018-07" db="EMBL/GenBank/DDBJ databases">
        <title>Section-level genome sequencing of Aspergillus section Nigri to investigate inter- and intra-species variation.</title>
        <authorList>
            <consortium name="DOE Joint Genome Institute"/>
            <person name="Vesth T.C."/>
            <person name="Nybo J.L."/>
            <person name="Theobald S."/>
            <person name="Frisvad J.C."/>
            <person name="Larsen T.O."/>
            <person name="Nielsen K.F."/>
            <person name="Hoof J.B."/>
            <person name="Brandl J."/>
            <person name="Salamov A."/>
            <person name="Riley R."/>
            <person name="Gladden J.M."/>
            <person name="Phatale P."/>
            <person name="Nielsen M.T."/>
            <person name="Lyhne E.K."/>
            <person name="Kogle M.E."/>
            <person name="Strasser K."/>
            <person name="McDonnell E."/>
            <person name="Barry K."/>
            <person name="Clum A."/>
            <person name="Chen C."/>
            <person name="Nolan M."/>
            <person name="Sandor L."/>
            <person name="Kuo A."/>
            <person name="Lipzen A."/>
            <person name="Hainaut M."/>
            <person name="Drula E."/>
            <person name="Tsang A."/>
            <person name="Magnuson J.K."/>
            <person name="Henrissat B."/>
            <person name="Wiebenga A."/>
            <person name="Simmons B.A."/>
            <person name="Makela M.R."/>
            <person name="De vries R.P."/>
            <person name="Grigoriev I.V."/>
            <person name="Mortensen U.H."/>
            <person name="Baker S.E."/>
            <person name="Andersen M.R."/>
        </authorList>
    </citation>
    <scope>NUCLEOTIDE SEQUENCE [LARGE SCALE GENOMIC DNA]</scope>
    <source>
        <strain evidence="2 3">ATCC 13496</strain>
    </source>
</reference>
<evidence type="ECO:0008006" key="4">
    <source>
        <dbReference type="Google" id="ProtNLM"/>
    </source>
</evidence>